<dbReference type="Gene3D" id="3.40.190.10">
    <property type="entry name" value="Periplasmic binding protein-like II"/>
    <property type="match status" value="2"/>
</dbReference>
<dbReference type="Proteomes" id="UP000886841">
    <property type="component" value="Unassembled WGS sequence"/>
</dbReference>
<protein>
    <submittedName>
        <fullName evidence="2">ABC transporter substrate-binding protein</fullName>
    </submittedName>
</protein>
<feature type="chain" id="PRO_5038570639" evidence="1">
    <location>
        <begin position="21"/>
        <end position="357"/>
    </location>
</feature>
<dbReference type="EMBL" id="DVHU01000058">
    <property type="protein sequence ID" value="HIR92974.1"/>
    <property type="molecule type" value="Genomic_DNA"/>
</dbReference>
<dbReference type="AlphaFoldDB" id="A0A9D1EJZ1"/>
<reference evidence="2" key="2">
    <citation type="journal article" date="2021" name="PeerJ">
        <title>Extensive microbial diversity within the chicken gut microbiome revealed by metagenomics and culture.</title>
        <authorList>
            <person name="Gilroy R."/>
            <person name="Ravi A."/>
            <person name="Getino M."/>
            <person name="Pursley I."/>
            <person name="Horton D.L."/>
            <person name="Alikhan N.F."/>
            <person name="Baker D."/>
            <person name="Gharbi K."/>
            <person name="Hall N."/>
            <person name="Watson M."/>
            <person name="Adriaenssens E.M."/>
            <person name="Foster-Nyarko E."/>
            <person name="Jarju S."/>
            <person name="Secka A."/>
            <person name="Antonio M."/>
            <person name="Oren A."/>
            <person name="Chaudhuri R.R."/>
            <person name="La Ragione R."/>
            <person name="Hildebrand F."/>
            <person name="Pallen M.J."/>
        </authorList>
    </citation>
    <scope>NUCLEOTIDE SEQUENCE</scope>
    <source>
        <strain evidence="2">ChiSxjej1B13-7041</strain>
    </source>
</reference>
<name>A0A9D1EJZ1_9FIRM</name>
<dbReference type="PROSITE" id="PS51257">
    <property type="entry name" value="PROKAR_LIPOPROTEIN"/>
    <property type="match status" value="1"/>
</dbReference>
<keyword evidence="1" id="KW-0732">Signal</keyword>
<accession>A0A9D1EJZ1</accession>
<proteinExistence type="predicted"/>
<dbReference type="Pfam" id="PF13379">
    <property type="entry name" value="NMT1_2"/>
    <property type="match status" value="1"/>
</dbReference>
<evidence type="ECO:0000313" key="2">
    <source>
        <dbReference type="EMBL" id="HIR92974.1"/>
    </source>
</evidence>
<organism evidence="2 3">
    <name type="scientific">Candidatus Egerieimonas intestinavium</name>
    <dbReference type="NCBI Taxonomy" id="2840777"/>
    <lineage>
        <taxon>Bacteria</taxon>
        <taxon>Bacillati</taxon>
        <taxon>Bacillota</taxon>
        <taxon>Clostridia</taxon>
        <taxon>Lachnospirales</taxon>
        <taxon>Lachnospiraceae</taxon>
        <taxon>Lachnospiraceae incertae sedis</taxon>
        <taxon>Candidatus Egerieimonas</taxon>
    </lineage>
</organism>
<gene>
    <name evidence="2" type="ORF">IAB98_06110</name>
</gene>
<reference evidence="2" key="1">
    <citation type="submission" date="2020-10" db="EMBL/GenBank/DDBJ databases">
        <authorList>
            <person name="Gilroy R."/>
        </authorList>
    </citation>
    <scope>NUCLEOTIDE SEQUENCE</scope>
    <source>
        <strain evidence="2">ChiSxjej1B13-7041</strain>
    </source>
</reference>
<evidence type="ECO:0000256" key="1">
    <source>
        <dbReference type="SAM" id="SignalP"/>
    </source>
</evidence>
<comment type="caution">
    <text evidence="2">The sequence shown here is derived from an EMBL/GenBank/DDBJ whole genome shotgun (WGS) entry which is preliminary data.</text>
</comment>
<dbReference type="PANTHER" id="PTHR30024">
    <property type="entry name" value="ALIPHATIC SULFONATES-BINDING PROTEIN-RELATED"/>
    <property type="match status" value="1"/>
</dbReference>
<evidence type="ECO:0000313" key="3">
    <source>
        <dbReference type="Proteomes" id="UP000886841"/>
    </source>
</evidence>
<sequence>MKGRKVLAGLLAVSMLLGTAACGSEDSASKADDGEKGASAGEPLRVGTMPLAVGIPVLWAQEKGYFEEAGLNIDLELFSTGAPINEAIAADQLDIAVSGFASIYSLANDACTWLADVSCTGGNELYARADSPIAQGEKDGVVGNADALKGAKVLVQLGTSQQYMVESYAEQFGLAPEDINEVNMEIAAAYQAFSTGEGDIIAANAPYSYTLGEEGYVKLCDYSTATKERLVDGCFARNEVVEDRGEEVQLFVNCLVKAVDDLCKDKEARTEFTRQVYTDNGISFEEENLAKEIDDTEYVGTEMMKGSDYVFGEHFPGITEFLVKAEKITADNAPNVVKSLDASFVSEAVGAEIKAAE</sequence>
<dbReference type="SUPFAM" id="SSF53850">
    <property type="entry name" value="Periplasmic binding protein-like II"/>
    <property type="match status" value="1"/>
</dbReference>
<feature type="signal peptide" evidence="1">
    <location>
        <begin position="1"/>
        <end position="20"/>
    </location>
</feature>